<evidence type="ECO:0000259" key="5">
    <source>
        <dbReference type="Pfam" id="PF00849"/>
    </source>
</evidence>
<dbReference type="GO" id="GO:0003723">
    <property type="term" value="F:RNA binding"/>
    <property type="evidence" value="ECO:0007669"/>
    <property type="project" value="InterPro"/>
</dbReference>
<evidence type="ECO:0000256" key="3">
    <source>
        <dbReference type="ARBA" id="ARBA00022691"/>
    </source>
</evidence>
<dbReference type="RefSeq" id="WP_136932133.1">
    <property type="nucleotide sequence ID" value="NZ_SSMQ01000033.1"/>
</dbReference>
<proteinExistence type="predicted"/>
<dbReference type="GO" id="GO:0140098">
    <property type="term" value="F:catalytic activity, acting on RNA"/>
    <property type="evidence" value="ECO:0007669"/>
    <property type="project" value="UniProtKB-ARBA"/>
</dbReference>
<dbReference type="GO" id="GO:0006396">
    <property type="term" value="P:RNA processing"/>
    <property type="evidence" value="ECO:0007669"/>
    <property type="project" value="UniProtKB-ARBA"/>
</dbReference>
<dbReference type="OrthoDB" id="9805492at2"/>
<dbReference type="GO" id="GO:0009982">
    <property type="term" value="F:pseudouridine synthase activity"/>
    <property type="evidence" value="ECO:0007669"/>
    <property type="project" value="InterPro"/>
</dbReference>
<keyword evidence="3" id="KW-0949">S-adenosyl-L-methionine</keyword>
<dbReference type="AlphaFoldDB" id="A0A4U1J7H5"/>
<dbReference type="Gene3D" id="3.40.50.150">
    <property type="entry name" value="Vaccinia Virus protein VP39"/>
    <property type="match status" value="1"/>
</dbReference>
<gene>
    <name evidence="7" type="ORF">E8A74_27900</name>
</gene>
<keyword evidence="1 7" id="KW-0489">Methyltransferase</keyword>
<dbReference type="PANTHER" id="PTHR43042">
    <property type="entry name" value="SAM-DEPENDENT METHYLTRANSFERASE"/>
    <property type="match status" value="1"/>
</dbReference>
<dbReference type="Gene3D" id="3.30.2350.10">
    <property type="entry name" value="Pseudouridine synthase"/>
    <property type="match status" value="1"/>
</dbReference>
<keyword evidence="8" id="KW-1185">Reference proteome</keyword>
<dbReference type="SUPFAM" id="SSF55120">
    <property type="entry name" value="Pseudouridine synthase"/>
    <property type="match status" value="1"/>
</dbReference>
<dbReference type="InterPro" id="IPR020103">
    <property type="entry name" value="PsdUridine_synth_cat_dom_sf"/>
</dbReference>
<dbReference type="InterPro" id="IPR029063">
    <property type="entry name" value="SAM-dependent_MTases_sf"/>
</dbReference>
<reference evidence="7 8" key="1">
    <citation type="submission" date="2019-04" db="EMBL/GenBank/DDBJ databases">
        <authorList>
            <person name="Li Y."/>
            <person name="Wang J."/>
        </authorList>
    </citation>
    <scope>NUCLEOTIDE SEQUENCE [LARGE SCALE GENOMIC DNA]</scope>
    <source>
        <strain evidence="7 8">DSM 14668</strain>
    </source>
</reference>
<keyword evidence="2 7" id="KW-0808">Transferase</keyword>
<dbReference type="CDD" id="cd11572">
    <property type="entry name" value="RlmI_M_like"/>
    <property type="match status" value="1"/>
</dbReference>
<dbReference type="CDD" id="cd02869">
    <property type="entry name" value="PseudoU_synth_RluA_like"/>
    <property type="match status" value="1"/>
</dbReference>
<dbReference type="InterPro" id="IPR006145">
    <property type="entry name" value="PsdUridine_synth_RsuA/RluA"/>
</dbReference>
<dbReference type="Pfam" id="PF00849">
    <property type="entry name" value="PseudoU_synth_2"/>
    <property type="match status" value="1"/>
</dbReference>
<dbReference type="PANTHER" id="PTHR43042:SF3">
    <property type="entry name" value="RIBOSOMAL RNA LARGE SUBUNIT METHYLTRANSFERASE YWBD-RELATED"/>
    <property type="match status" value="1"/>
</dbReference>
<protein>
    <submittedName>
        <fullName evidence="7">Methyltransferase domain-containing protein</fullName>
    </submittedName>
</protein>
<accession>A0A4U1J7H5</accession>
<dbReference type="Proteomes" id="UP000309215">
    <property type="component" value="Unassembled WGS sequence"/>
</dbReference>
<comment type="caution">
    <text evidence="7">The sequence shown here is derived from an EMBL/GenBank/DDBJ whole genome shotgun (WGS) entry which is preliminary data.</text>
</comment>
<evidence type="ECO:0000313" key="7">
    <source>
        <dbReference type="EMBL" id="TKD02727.1"/>
    </source>
</evidence>
<sequence>MPLDLWPLSPPGRLIHEDPDLVAVDKPAFVPTHAPERSDDVHRRLTAYYEATQPGAPLYLGVHQRLERDASGVLVFTRRKEANRSIAEQIERRRARRTYVALVRGTPGMLGRGKGPDKGVLRHRLAPGEGGHRVLPPSARAGQDSTVHFRVLDRRGDRTLLALTPELGCPVDLPAQLGAEQAPLVGDVARGGDSAPRLALHLEELVLDHPRDGRPLTLRAPVPAFFSDYLAGKEGLSDVDAIERRLREAAERRAGIARLPGTDAFRLVNAAGDGLPGVTVDRYGDFLVVSLYDEDAEAARERILDAAFRLGATGIYLKIRPKHASRIVDAREAQFAPKDPVRGAPAPDPMIVHELGLPYEVRLGDGLSTGIFLDQRENRRRVREMAPGLSIANLFAYTCPFTVAAAAGGARRTVSVDVSRGALEWARRNLDRLGVEPAAHVLVEADAIKWLEKSAQKEGPFDLVILDPPSFATTKQTRFSAESDYKKLAASVLRVLSPGGRLLACTNHKGIARAKFKRVLQDAARDAGRGAAQVKEWPEPEDFPPEPGGEAHLKTVLVTLEKG</sequence>
<evidence type="ECO:0000256" key="1">
    <source>
        <dbReference type="ARBA" id="ARBA00022603"/>
    </source>
</evidence>
<feature type="domain" description="Pseudouridine synthase RsuA/RluA-like" evidence="5">
    <location>
        <begin position="20"/>
        <end position="168"/>
    </location>
</feature>
<evidence type="ECO:0000256" key="4">
    <source>
        <dbReference type="SAM" id="MobiDB-lite"/>
    </source>
</evidence>
<dbReference type="InterPro" id="IPR019614">
    <property type="entry name" value="SAM-dep_methyl-trfase"/>
</dbReference>
<feature type="domain" description="S-adenosylmethionine-dependent methyltransferase" evidence="6">
    <location>
        <begin position="352"/>
        <end position="555"/>
    </location>
</feature>
<dbReference type="GO" id="GO:0008168">
    <property type="term" value="F:methyltransferase activity"/>
    <property type="evidence" value="ECO:0007669"/>
    <property type="project" value="UniProtKB-KW"/>
</dbReference>
<evidence type="ECO:0000256" key="2">
    <source>
        <dbReference type="ARBA" id="ARBA00022679"/>
    </source>
</evidence>
<feature type="region of interest" description="Disordered" evidence="4">
    <location>
        <begin position="530"/>
        <end position="550"/>
    </location>
</feature>
<name>A0A4U1J7H5_9BACT</name>
<dbReference type="Pfam" id="PF10672">
    <property type="entry name" value="Methyltrans_SAM"/>
    <property type="match status" value="1"/>
</dbReference>
<evidence type="ECO:0000259" key="6">
    <source>
        <dbReference type="Pfam" id="PF10672"/>
    </source>
</evidence>
<organism evidence="7 8">
    <name type="scientific">Polyangium fumosum</name>
    <dbReference type="NCBI Taxonomy" id="889272"/>
    <lineage>
        <taxon>Bacteria</taxon>
        <taxon>Pseudomonadati</taxon>
        <taxon>Myxococcota</taxon>
        <taxon>Polyangia</taxon>
        <taxon>Polyangiales</taxon>
        <taxon>Polyangiaceae</taxon>
        <taxon>Polyangium</taxon>
    </lineage>
</organism>
<dbReference type="Gene3D" id="3.30.750.80">
    <property type="entry name" value="RNA methyltransferase domain (HRMD) like"/>
    <property type="match status" value="1"/>
</dbReference>
<dbReference type="SUPFAM" id="SSF53335">
    <property type="entry name" value="S-adenosyl-L-methionine-dependent methyltransferases"/>
    <property type="match status" value="1"/>
</dbReference>
<dbReference type="EMBL" id="SSMQ01000033">
    <property type="protein sequence ID" value="TKD02727.1"/>
    <property type="molecule type" value="Genomic_DNA"/>
</dbReference>
<dbReference type="CDD" id="cd02440">
    <property type="entry name" value="AdoMet_MTases"/>
    <property type="match status" value="1"/>
</dbReference>
<dbReference type="GO" id="GO:0032259">
    <property type="term" value="P:methylation"/>
    <property type="evidence" value="ECO:0007669"/>
    <property type="project" value="UniProtKB-KW"/>
</dbReference>
<evidence type="ECO:0000313" key="8">
    <source>
        <dbReference type="Proteomes" id="UP000309215"/>
    </source>
</evidence>
<dbReference type="GO" id="GO:0001522">
    <property type="term" value="P:pseudouridine synthesis"/>
    <property type="evidence" value="ECO:0007669"/>
    <property type="project" value="InterPro"/>
</dbReference>